<proteinExistence type="predicted"/>
<organism evidence="6 7">
    <name type="scientific">Mycena rosella</name>
    <name type="common">Pink bonnet</name>
    <name type="synonym">Agaricus rosellus</name>
    <dbReference type="NCBI Taxonomy" id="1033263"/>
    <lineage>
        <taxon>Eukaryota</taxon>
        <taxon>Fungi</taxon>
        <taxon>Dikarya</taxon>
        <taxon>Basidiomycota</taxon>
        <taxon>Agaricomycotina</taxon>
        <taxon>Agaricomycetes</taxon>
        <taxon>Agaricomycetidae</taxon>
        <taxon>Agaricales</taxon>
        <taxon>Marasmiineae</taxon>
        <taxon>Mycenaceae</taxon>
        <taxon>Mycena</taxon>
    </lineage>
</organism>
<dbReference type="SUPFAM" id="SSF48403">
    <property type="entry name" value="Ankyrin repeat"/>
    <property type="match status" value="2"/>
</dbReference>
<evidence type="ECO:0000256" key="2">
    <source>
        <dbReference type="ARBA" id="ARBA00023043"/>
    </source>
</evidence>
<dbReference type="InterPro" id="IPR002110">
    <property type="entry name" value="Ankyrin_rpt"/>
</dbReference>
<evidence type="ECO:0000313" key="6">
    <source>
        <dbReference type="EMBL" id="KAJ7706814.1"/>
    </source>
</evidence>
<dbReference type="PROSITE" id="PS50297">
    <property type="entry name" value="ANK_REP_REGION"/>
    <property type="match status" value="7"/>
</dbReference>
<dbReference type="InterPro" id="IPR027417">
    <property type="entry name" value="P-loop_NTPase"/>
</dbReference>
<feature type="domain" description="Nephrocystin 3-like N-terminal" evidence="5">
    <location>
        <begin position="156"/>
        <end position="317"/>
    </location>
</feature>
<reference evidence="6" key="1">
    <citation type="submission" date="2023-03" db="EMBL/GenBank/DDBJ databases">
        <title>Massive genome expansion in bonnet fungi (Mycena s.s.) driven by repeated elements and novel gene families across ecological guilds.</title>
        <authorList>
            <consortium name="Lawrence Berkeley National Laboratory"/>
            <person name="Harder C.B."/>
            <person name="Miyauchi S."/>
            <person name="Viragh M."/>
            <person name="Kuo A."/>
            <person name="Thoen E."/>
            <person name="Andreopoulos B."/>
            <person name="Lu D."/>
            <person name="Skrede I."/>
            <person name="Drula E."/>
            <person name="Henrissat B."/>
            <person name="Morin E."/>
            <person name="Kohler A."/>
            <person name="Barry K."/>
            <person name="LaButti K."/>
            <person name="Morin E."/>
            <person name="Salamov A."/>
            <person name="Lipzen A."/>
            <person name="Mereny Z."/>
            <person name="Hegedus B."/>
            <person name="Baldrian P."/>
            <person name="Stursova M."/>
            <person name="Weitz H."/>
            <person name="Taylor A."/>
            <person name="Grigoriev I.V."/>
            <person name="Nagy L.G."/>
            <person name="Martin F."/>
            <person name="Kauserud H."/>
        </authorList>
    </citation>
    <scope>NUCLEOTIDE SEQUENCE</scope>
    <source>
        <strain evidence="6">CBHHK067</strain>
    </source>
</reference>
<feature type="repeat" description="ANK" evidence="3">
    <location>
        <begin position="852"/>
        <end position="884"/>
    </location>
</feature>
<evidence type="ECO:0000256" key="3">
    <source>
        <dbReference type="PROSITE-ProRule" id="PRU00023"/>
    </source>
</evidence>
<dbReference type="Gene3D" id="3.40.50.300">
    <property type="entry name" value="P-loop containing nucleotide triphosphate hydrolases"/>
    <property type="match status" value="1"/>
</dbReference>
<evidence type="ECO:0000259" key="4">
    <source>
        <dbReference type="Pfam" id="PF22939"/>
    </source>
</evidence>
<feature type="repeat" description="ANK" evidence="3">
    <location>
        <begin position="983"/>
        <end position="1015"/>
    </location>
</feature>
<dbReference type="SUPFAM" id="SSF52540">
    <property type="entry name" value="P-loop containing nucleoside triphosphate hydrolases"/>
    <property type="match status" value="1"/>
</dbReference>
<dbReference type="PROSITE" id="PS50088">
    <property type="entry name" value="ANK_REPEAT"/>
    <property type="match status" value="8"/>
</dbReference>
<protein>
    <submittedName>
        <fullName evidence="6">Ankyrin repeat-containing domain protein</fullName>
    </submittedName>
</protein>
<evidence type="ECO:0000256" key="1">
    <source>
        <dbReference type="ARBA" id="ARBA00022737"/>
    </source>
</evidence>
<dbReference type="InterPro" id="IPR036770">
    <property type="entry name" value="Ankyrin_rpt-contain_sf"/>
</dbReference>
<name>A0AAD7M9E2_MYCRO</name>
<accession>A0AAD7M9E2</accession>
<dbReference type="InterPro" id="IPR054471">
    <property type="entry name" value="GPIID_WHD"/>
</dbReference>
<feature type="domain" description="GPI inositol-deacylase winged helix" evidence="4">
    <location>
        <begin position="429"/>
        <end position="504"/>
    </location>
</feature>
<sequence>MAEIVGLVASVLQLVDTVAKACGYITDFHNAPREQQRLLLEIQSLEPLVKELDRRILNAQLEDERQTSGLQAFSEPLIQLEALMERLSKKMKSEDILSTLEERRIDQNYIARSVRDVARNQEQYHDAAEREKIIEWFSPLNFFLRQADISSTRQPGTGEWLLQDELFKEWKSGSVKTVWCRGMPGAGKTVLASMVVNHLRASLESRSVGVAVIYLNHQETEAQSIPNLLAGLWRQLVVRKPISLAVSGLYEKHREQRTRSSLAEVDFILCSAISEMSNVFIIVDAVDEYPEQQRHALLRYLSALTAGSTVNLMLMSRPHLNLIPVVKNLQTLEIRATMDDIRRHVDAEIIKSPRLSRHIENRPQLREEIEDSVVLRSDGMFLLAKLHMDSLTTKHTVKAARDALSNMPGNLDSTYDEVVERINRQSEDDQKLAWCTLSRVAHAKRPLRPSELREALAVEPGTTTLDRDNLLDIDTILSVCAGLVVINDGDKRLRLIHYTTQTYLDHVQSRVFLHASMEITTTCITYLSFDVFSQRAANDPMNLFYRNSLLDYAVEYCLIHARGQSELNIPQFILNFLADCRAFWKLWNWKRGYEQCQSASRLQIAASFHLNEATRYLIKQDGGGDMLQQAAAEGLTELVQFLIDNGIHPDATRTEGAFEYDSALQAASAQGHTDIICLLLDHGANIDSPGPTGTALQLAALRDKKEPLCLLLSRGANVNTEGGRYGTALYAATIQCNEEMLHLLLENGAAVNEKGGHYGTALGAVVCRGFEVIARVLVKHGADLNAETTLHSRPVSLLHRAISTGPEAIARLLIEKGAVINAAGSSGNPLDIALAHRKYEVACLLIAHGVKINDTALCIASSGGSHELVRILLEHGAEVEEDSLSAALHAGLLEGHKEVVRLLIEHNAHVDAKDEQAGSMLQAAIGMGEKAIARLLIERGADTLLERGAEVNAMGGRFPAAIHAASSEGHDEIVCLLIEHDAEHGTALRAASRAGHKDIVNLLIKHGADVNSESGGGNVTVLQAASWAGHKDIVRLLLEHGADVNVGGGAQGSPLWAASFRGGKEVVKVLLEHGADVSFVGGWRNCTPLQTAALEGHKKIVELLLEHGADANFVGRWGNCTSLKTASLKGHKDIVQLLIQHGAVQEEWYLTSYSDDASAD</sequence>
<feature type="repeat" description="ANK" evidence="3">
    <location>
        <begin position="883"/>
        <end position="915"/>
    </location>
</feature>
<feature type="repeat" description="ANK" evidence="3">
    <location>
        <begin position="793"/>
        <end position="825"/>
    </location>
</feature>
<feature type="repeat" description="ANK" evidence="3">
    <location>
        <begin position="1017"/>
        <end position="1049"/>
    </location>
</feature>
<evidence type="ECO:0000313" key="7">
    <source>
        <dbReference type="Proteomes" id="UP001221757"/>
    </source>
</evidence>
<dbReference type="PANTHER" id="PTHR24198:SF165">
    <property type="entry name" value="ANKYRIN REPEAT-CONTAINING PROTEIN-RELATED"/>
    <property type="match status" value="1"/>
</dbReference>
<dbReference type="Gene3D" id="1.25.40.20">
    <property type="entry name" value="Ankyrin repeat-containing domain"/>
    <property type="match status" value="5"/>
</dbReference>
<dbReference type="AlphaFoldDB" id="A0AAD7M9E2"/>
<dbReference type="Pfam" id="PF24883">
    <property type="entry name" value="NPHP3_N"/>
    <property type="match status" value="1"/>
</dbReference>
<dbReference type="InterPro" id="IPR056884">
    <property type="entry name" value="NPHP3-like_N"/>
</dbReference>
<feature type="repeat" description="ANK" evidence="3">
    <location>
        <begin position="1084"/>
        <end position="1116"/>
    </location>
</feature>
<dbReference type="Pfam" id="PF22939">
    <property type="entry name" value="WHD_GPIID"/>
    <property type="match status" value="1"/>
</dbReference>
<evidence type="ECO:0000259" key="5">
    <source>
        <dbReference type="Pfam" id="PF24883"/>
    </source>
</evidence>
<dbReference type="Pfam" id="PF12796">
    <property type="entry name" value="Ank_2"/>
    <property type="match status" value="4"/>
</dbReference>
<keyword evidence="7" id="KW-1185">Reference proteome</keyword>
<dbReference type="SMART" id="SM00248">
    <property type="entry name" value="ANK"/>
    <property type="match status" value="16"/>
</dbReference>
<comment type="caution">
    <text evidence="6">The sequence shown here is derived from an EMBL/GenBank/DDBJ whole genome shotgun (WGS) entry which is preliminary data.</text>
</comment>
<feature type="repeat" description="ANK" evidence="3">
    <location>
        <begin position="659"/>
        <end position="691"/>
    </location>
</feature>
<keyword evidence="2 3" id="KW-0040">ANK repeat</keyword>
<dbReference type="PANTHER" id="PTHR24198">
    <property type="entry name" value="ANKYRIN REPEAT AND PROTEIN KINASE DOMAIN-CONTAINING PROTEIN"/>
    <property type="match status" value="1"/>
</dbReference>
<keyword evidence="1" id="KW-0677">Repeat</keyword>
<gene>
    <name evidence="6" type="ORF">B0H17DRAFT_1192378</name>
</gene>
<dbReference type="EMBL" id="JARKIE010000006">
    <property type="protein sequence ID" value="KAJ7706814.1"/>
    <property type="molecule type" value="Genomic_DNA"/>
</dbReference>
<dbReference type="Proteomes" id="UP001221757">
    <property type="component" value="Unassembled WGS sequence"/>
</dbReference>
<feature type="repeat" description="ANK" evidence="3">
    <location>
        <begin position="1050"/>
        <end position="1082"/>
    </location>
</feature>